<evidence type="ECO:0000256" key="4">
    <source>
        <dbReference type="ARBA" id="ARBA00022989"/>
    </source>
</evidence>
<evidence type="ECO:0000256" key="8">
    <source>
        <dbReference type="ARBA" id="ARBA00049427"/>
    </source>
</evidence>
<dbReference type="EC" id="1.3.1.94" evidence="2 9"/>
<dbReference type="PROSITE" id="PS50244">
    <property type="entry name" value="S5A_REDUCTASE"/>
    <property type="match status" value="1"/>
</dbReference>
<evidence type="ECO:0000313" key="11">
    <source>
        <dbReference type="EMBL" id="VDD75806.1"/>
    </source>
</evidence>
<comment type="subcellular location">
    <subcellularLocation>
        <location evidence="1">Endomembrane system</location>
        <topology evidence="1">Multi-pass membrane protein</topology>
    </subcellularLocation>
    <subcellularLocation>
        <location evidence="9">Endoplasmic reticulum membrane</location>
    </subcellularLocation>
</comment>
<dbReference type="GO" id="GO:0006488">
    <property type="term" value="P:dolichol-linked oligosaccharide biosynthetic process"/>
    <property type="evidence" value="ECO:0007669"/>
    <property type="project" value="UniProtKB-UniRule"/>
</dbReference>
<reference evidence="11 12" key="1">
    <citation type="submission" date="2018-10" db="EMBL/GenBank/DDBJ databases">
        <authorList>
            <consortium name="Pathogen Informatics"/>
        </authorList>
    </citation>
    <scope>NUCLEOTIDE SEQUENCE [LARGE SCALE GENOMIC DNA]</scope>
</reference>
<dbReference type="Proteomes" id="UP000267029">
    <property type="component" value="Unassembled WGS sequence"/>
</dbReference>
<comment type="catalytic activity">
    <reaction evidence="8 9">
        <text>a di-trans,poly-cis-dolichal + NADP(+) = a di-trans,poly-cis-polyprenal + NADPH + H(+)</text>
        <dbReference type="Rhea" id="RHEA:80727"/>
        <dbReference type="Rhea" id="RHEA-COMP:19536"/>
        <dbReference type="Rhea" id="RHEA-COMP:19537"/>
        <dbReference type="ChEBI" id="CHEBI:15378"/>
        <dbReference type="ChEBI" id="CHEBI:57783"/>
        <dbReference type="ChEBI" id="CHEBI:58349"/>
        <dbReference type="ChEBI" id="CHEBI:231623"/>
        <dbReference type="ChEBI" id="CHEBI:231637"/>
        <dbReference type="EC" id="1.3.1.94"/>
    </reaction>
    <physiologicalReaction direction="right-to-left" evidence="8 9">
        <dbReference type="Rhea" id="RHEA:80729"/>
    </physiologicalReaction>
</comment>
<dbReference type="UniPathway" id="UPA00378"/>
<evidence type="ECO:0000256" key="2">
    <source>
        <dbReference type="ARBA" id="ARBA00012522"/>
    </source>
</evidence>
<dbReference type="GO" id="GO:0160198">
    <property type="term" value="F:polyprenal reductase activity"/>
    <property type="evidence" value="ECO:0007669"/>
    <property type="project" value="UniProtKB-EC"/>
</dbReference>
<evidence type="ECO:0000313" key="12">
    <source>
        <dbReference type="Proteomes" id="UP000267029"/>
    </source>
</evidence>
<dbReference type="EMBL" id="UXSR01000252">
    <property type="protein sequence ID" value="VDD75806.1"/>
    <property type="molecule type" value="Genomic_DNA"/>
</dbReference>
<name>A0A3P6HKD5_MESCO</name>
<dbReference type="GO" id="GO:0005789">
    <property type="term" value="C:endoplasmic reticulum membrane"/>
    <property type="evidence" value="ECO:0007669"/>
    <property type="project" value="UniProtKB-SubCell"/>
</dbReference>
<evidence type="ECO:0000256" key="6">
    <source>
        <dbReference type="ARBA" id="ARBA00046320"/>
    </source>
</evidence>
<feature type="transmembrane region" description="Helical" evidence="9">
    <location>
        <begin position="6"/>
        <end position="25"/>
    </location>
</feature>
<evidence type="ECO:0000256" key="3">
    <source>
        <dbReference type="ARBA" id="ARBA00022692"/>
    </source>
</evidence>
<accession>A0A3P6HKD5</accession>
<keyword evidence="9" id="KW-0521">NADP</keyword>
<evidence type="ECO:0000256" key="9">
    <source>
        <dbReference type="RuleBase" id="RU367081"/>
    </source>
</evidence>
<sequence>MFTPVVLFFGLICSYLLFLIIFTLLDKQSSYLLPKGSMFTYVTCPHFSLEISLYVGTHVFLGFQWIPFSPVVIFVTLNQICSGLLNHHWYEEHFPDFVKSRKALIPFVL</sequence>
<keyword evidence="12" id="KW-1185">Reference proteome</keyword>
<keyword evidence="3 9" id="KW-0812">Transmembrane</keyword>
<keyword evidence="4 9" id="KW-1133">Transmembrane helix</keyword>
<dbReference type="STRING" id="53468.A0A3P6HKD5"/>
<keyword evidence="5 9" id="KW-0472">Membrane</keyword>
<dbReference type="InterPro" id="IPR039698">
    <property type="entry name" value="Dfg10/SRD5A3"/>
</dbReference>
<feature type="domain" description="3-oxo-5-alpha-steroid 4-dehydrogenase C-terminal" evidence="10">
    <location>
        <begin position="26"/>
        <end position="109"/>
    </location>
</feature>
<comment type="function">
    <text evidence="9">Plays a key role in early steps of protein N-linked glycosylation by being involved in the conversion of polyprenol into dolichol. Acts as a polyprenal reductase that mediates the reduction of polyprenal into dolichal in a NADP-dependent mechanism. Dolichols are required for the synthesis of dolichol-linked monosaccharides and the oligosaccharide precursor used for N-glycosylation.</text>
</comment>
<dbReference type="Pfam" id="PF02544">
    <property type="entry name" value="Steroid_dh"/>
    <property type="match status" value="1"/>
</dbReference>
<dbReference type="GO" id="GO:0016095">
    <property type="term" value="P:polyprenol catabolic process"/>
    <property type="evidence" value="ECO:0007669"/>
    <property type="project" value="UniProtKB-UniRule"/>
</dbReference>
<evidence type="ECO:0000256" key="1">
    <source>
        <dbReference type="ARBA" id="ARBA00004127"/>
    </source>
</evidence>
<evidence type="ECO:0000259" key="10">
    <source>
        <dbReference type="Pfam" id="PF02544"/>
    </source>
</evidence>
<proteinExistence type="inferred from homology"/>
<evidence type="ECO:0000256" key="5">
    <source>
        <dbReference type="ARBA" id="ARBA00023136"/>
    </source>
</evidence>
<gene>
    <name evidence="11" type="ORF">MCOS_LOCUS1809</name>
</gene>
<dbReference type="GO" id="GO:0003865">
    <property type="term" value="F:3-oxo-5-alpha-steroid 4-dehydrogenase activity"/>
    <property type="evidence" value="ECO:0007669"/>
    <property type="project" value="TreeGrafter"/>
</dbReference>
<dbReference type="PANTHER" id="PTHR14624:SF0">
    <property type="entry name" value="POLYPRENOL REDUCTASE"/>
    <property type="match status" value="1"/>
</dbReference>
<dbReference type="OrthoDB" id="5788137at2759"/>
<evidence type="ECO:0000256" key="7">
    <source>
        <dbReference type="ARBA" id="ARBA00047186"/>
    </source>
</evidence>
<organism evidence="11 12">
    <name type="scientific">Mesocestoides corti</name>
    <name type="common">Flatworm</name>
    <dbReference type="NCBI Taxonomy" id="53468"/>
    <lineage>
        <taxon>Eukaryota</taxon>
        <taxon>Metazoa</taxon>
        <taxon>Spiralia</taxon>
        <taxon>Lophotrochozoa</taxon>
        <taxon>Platyhelminthes</taxon>
        <taxon>Cestoda</taxon>
        <taxon>Eucestoda</taxon>
        <taxon>Cyclophyllidea</taxon>
        <taxon>Mesocestoididae</taxon>
        <taxon>Mesocestoides</taxon>
    </lineage>
</organism>
<protein>
    <recommendedName>
        <fullName evidence="7 9">Polyprenal reductase</fullName>
        <ecNumber evidence="2 9">1.3.1.94</ecNumber>
    </recommendedName>
</protein>
<dbReference type="GO" id="GO:0102389">
    <property type="term" value="F:polyprenol reductase activity"/>
    <property type="evidence" value="ECO:0007669"/>
    <property type="project" value="UniProtKB-UniRule"/>
</dbReference>
<dbReference type="PANTHER" id="PTHR14624">
    <property type="entry name" value="DFG10 PROTEIN"/>
    <property type="match status" value="1"/>
</dbReference>
<keyword evidence="9" id="KW-0560">Oxidoreductase</keyword>
<keyword evidence="9" id="KW-0256">Endoplasmic reticulum</keyword>
<comment type="caution">
    <text evidence="9">Lacks conserved residue(s) required for the propagation of feature annotation.</text>
</comment>
<dbReference type="InterPro" id="IPR001104">
    <property type="entry name" value="3-oxo-5_a-steroid_4-DH_C"/>
</dbReference>
<dbReference type="AlphaFoldDB" id="A0A3P6HKD5"/>
<comment type="similarity">
    <text evidence="6 9">Belongs to the steroid 5-alpha reductase family. Polyprenal reductase subfamily.</text>
</comment>
<comment type="pathway">
    <text evidence="9">Protein modification; protein glycosylation.</text>
</comment>